<protein>
    <submittedName>
        <fullName evidence="1">Uncharacterized protein</fullName>
    </submittedName>
</protein>
<evidence type="ECO:0000313" key="2">
    <source>
        <dbReference type="Proteomes" id="UP001054837"/>
    </source>
</evidence>
<keyword evidence="2" id="KW-1185">Reference proteome</keyword>
<reference evidence="1 2" key="1">
    <citation type="submission" date="2021-06" db="EMBL/GenBank/DDBJ databases">
        <title>Caerostris darwini draft genome.</title>
        <authorList>
            <person name="Kono N."/>
            <person name="Arakawa K."/>
        </authorList>
    </citation>
    <scope>NUCLEOTIDE SEQUENCE [LARGE SCALE GENOMIC DNA]</scope>
</reference>
<dbReference type="AlphaFoldDB" id="A0AAV4RSR5"/>
<proteinExistence type="predicted"/>
<evidence type="ECO:0000313" key="1">
    <source>
        <dbReference type="EMBL" id="GIY23396.1"/>
    </source>
</evidence>
<dbReference type="Proteomes" id="UP001054837">
    <property type="component" value="Unassembled WGS sequence"/>
</dbReference>
<organism evidence="1 2">
    <name type="scientific">Caerostris darwini</name>
    <dbReference type="NCBI Taxonomy" id="1538125"/>
    <lineage>
        <taxon>Eukaryota</taxon>
        <taxon>Metazoa</taxon>
        <taxon>Ecdysozoa</taxon>
        <taxon>Arthropoda</taxon>
        <taxon>Chelicerata</taxon>
        <taxon>Arachnida</taxon>
        <taxon>Araneae</taxon>
        <taxon>Araneomorphae</taxon>
        <taxon>Entelegynae</taxon>
        <taxon>Araneoidea</taxon>
        <taxon>Araneidae</taxon>
        <taxon>Caerostris</taxon>
    </lineage>
</organism>
<sequence length="103" mass="11514">MIRQQFSTSLSKNIFRTSETPSTNHVAIQQIQISLQRSIIRHACLGYYAIDVRSIQQILKIHAINRSPRVVDAPSSMVNFLARIIEEDTTPVYCCSVCSSGCG</sequence>
<gene>
    <name evidence="1" type="ORF">CDAR_107481</name>
</gene>
<accession>A0AAV4RSR5</accession>
<name>A0AAV4RSR5_9ARAC</name>
<comment type="caution">
    <text evidence="1">The sequence shown here is derived from an EMBL/GenBank/DDBJ whole genome shotgun (WGS) entry which is preliminary data.</text>
</comment>
<dbReference type="EMBL" id="BPLQ01006544">
    <property type="protein sequence ID" value="GIY23396.1"/>
    <property type="molecule type" value="Genomic_DNA"/>
</dbReference>